<evidence type="ECO:0000313" key="3">
    <source>
        <dbReference type="EMBL" id="KAI1858555.1"/>
    </source>
</evidence>
<feature type="compositionally biased region" description="Basic and acidic residues" evidence="2">
    <location>
        <begin position="248"/>
        <end position="257"/>
    </location>
</feature>
<gene>
    <name evidence="3" type="ORF">JX265_010648</name>
</gene>
<protein>
    <submittedName>
        <fullName evidence="3">Uncharacterized protein</fullName>
    </submittedName>
</protein>
<feature type="region of interest" description="Disordered" evidence="2">
    <location>
        <begin position="179"/>
        <end position="257"/>
    </location>
</feature>
<dbReference type="EMBL" id="JAFIMR010000036">
    <property type="protein sequence ID" value="KAI1858555.1"/>
    <property type="molecule type" value="Genomic_DNA"/>
</dbReference>
<accession>A0A9P9WDQ0</accession>
<comment type="caution">
    <text evidence="3">The sequence shown here is derived from an EMBL/GenBank/DDBJ whole genome shotgun (WGS) entry which is preliminary data.</text>
</comment>
<feature type="region of interest" description="Disordered" evidence="2">
    <location>
        <begin position="1"/>
        <end position="30"/>
    </location>
</feature>
<dbReference type="Proteomes" id="UP000829685">
    <property type="component" value="Unassembled WGS sequence"/>
</dbReference>
<proteinExistence type="predicted"/>
<evidence type="ECO:0000313" key="4">
    <source>
        <dbReference type="Proteomes" id="UP000829685"/>
    </source>
</evidence>
<dbReference type="AlphaFoldDB" id="A0A9P9WDQ0"/>
<evidence type="ECO:0000256" key="1">
    <source>
        <dbReference type="SAM" id="Coils"/>
    </source>
</evidence>
<name>A0A9P9WDQ0_9PEZI</name>
<feature type="compositionally biased region" description="Polar residues" evidence="2">
    <location>
        <begin position="179"/>
        <end position="188"/>
    </location>
</feature>
<reference evidence="3" key="1">
    <citation type="submission" date="2021-03" db="EMBL/GenBank/DDBJ databases">
        <title>Revisited historic fungal species revealed as producer of novel bioactive compounds through whole genome sequencing and comparative genomics.</title>
        <authorList>
            <person name="Vignolle G.A."/>
            <person name="Hochenegger N."/>
            <person name="Mach R.L."/>
            <person name="Mach-Aigner A.R."/>
            <person name="Javad Rahimi M."/>
            <person name="Salim K.A."/>
            <person name="Chan C.M."/>
            <person name="Lim L.B.L."/>
            <person name="Cai F."/>
            <person name="Druzhinina I.S."/>
            <person name="U'Ren J.M."/>
            <person name="Derntl C."/>
        </authorList>
    </citation>
    <scope>NUCLEOTIDE SEQUENCE</scope>
    <source>
        <strain evidence="3">TUCIM 5799</strain>
    </source>
</reference>
<keyword evidence="4" id="KW-1185">Reference proteome</keyword>
<feature type="coiled-coil region" evidence="1">
    <location>
        <begin position="356"/>
        <end position="390"/>
    </location>
</feature>
<sequence length="510" mass="56511">MASRHSHSAASDADYDESNGEIKKGSKASKKLREFPGADRVIDLMEREELEFAEAITIIHEPRPWCDADEVRDHLKKCTLDTTTHTLLGSVYKQLSAVKGIGEAVKWSPEIPFEGELPSYEILDALRILGSRSGGHGNIPDSLWKRLVETRLEFLIDDPATRRDVDPYWQKRLELDYSASENPDSRSGSPAPGKATMSAARRGRRAPAHPPSSSSRPRRQTRSKQAQDPEVFDEHQFDPNNIVVSDEVEARRSSERSDLEVLPDDNYLLDLGANADFDMDDGEELVEDNIRFDTETAASVIIASEAFQPILEHSVQEAALKLTEAKIVELIMSSKDIMEELNDAAYDAAQPCRTKYDATKKRIDLLEKEVREQRNDIAVQKSQIVQLETKLKSPLPRAVSATPSVGSGGSLGLRRTTGYVAKASPAPTPSTGSMSSRRTTIDLRHGKASSQTTMTTSHDTVMNVDREDVQIDEIGPSSSQEDDANAKHGASPVLPDRKRPKLHEMMSTEE</sequence>
<evidence type="ECO:0000256" key="2">
    <source>
        <dbReference type="SAM" id="MobiDB-lite"/>
    </source>
</evidence>
<keyword evidence="1" id="KW-0175">Coiled coil</keyword>
<organism evidence="3 4">
    <name type="scientific">Neoarthrinium moseri</name>
    <dbReference type="NCBI Taxonomy" id="1658444"/>
    <lineage>
        <taxon>Eukaryota</taxon>
        <taxon>Fungi</taxon>
        <taxon>Dikarya</taxon>
        <taxon>Ascomycota</taxon>
        <taxon>Pezizomycotina</taxon>
        <taxon>Sordariomycetes</taxon>
        <taxon>Xylariomycetidae</taxon>
        <taxon>Amphisphaeriales</taxon>
        <taxon>Apiosporaceae</taxon>
        <taxon>Neoarthrinium</taxon>
    </lineage>
</organism>
<feature type="region of interest" description="Disordered" evidence="2">
    <location>
        <begin position="462"/>
        <end position="510"/>
    </location>
</feature>